<dbReference type="PROSITE" id="PS50850">
    <property type="entry name" value="MFS"/>
    <property type="match status" value="1"/>
</dbReference>
<dbReference type="EMBL" id="JAKLWS010000023">
    <property type="protein sequence ID" value="MCG2589958.1"/>
    <property type="molecule type" value="Genomic_DNA"/>
</dbReference>
<feature type="transmembrane region" description="Helical" evidence="6">
    <location>
        <begin position="348"/>
        <end position="367"/>
    </location>
</feature>
<keyword evidence="9" id="KW-1185">Reference proteome</keyword>
<feature type="transmembrane region" description="Helical" evidence="6">
    <location>
        <begin position="285"/>
        <end position="304"/>
    </location>
</feature>
<keyword evidence="2" id="KW-1003">Cell membrane</keyword>
<evidence type="ECO:0000313" key="8">
    <source>
        <dbReference type="EMBL" id="MCG2589958.1"/>
    </source>
</evidence>
<keyword evidence="5 6" id="KW-0472">Membrane</keyword>
<dbReference type="InterPro" id="IPR020846">
    <property type="entry name" value="MFS_dom"/>
</dbReference>
<evidence type="ECO:0000256" key="4">
    <source>
        <dbReference type="ARBA" id="ARBA00022989"/>
    </source>
</evidence>
<dbReference type="SUPFAM" id="SSF103473">
    <property type="entry name" value="MFS general substrate transporter"/>
    <property type="match status" value="1"/>
</dbReference>
<reference evidence="8" key="2">
    <citation type="submission" date="2024-05" db="EMBL/GenBank/DDBJ databases">
        <title>Rhodohalobacter halophilus gen. nov., sp. nov., a moderately halophilic member of the family Balneolaceae.</title>
        <authorList>
            <person name="Xia J."/>
        </authorList>
    </citation>
    <scope>NUCLEOTIDE SEQUENCE</scope>
    <source>
        <strain evidence="8">WB101</strain>
    </source>
</reference>
<evidence type="ECO:0000256" key="6">
    <source>
        <dbReference type="SAM" id="Phobius"/>
    </source>
</evidence>
<reference evidence="8" key="1">
    <citation type="submission" date="2022-01" db="EMBL/GenBank/DDBJ databases">
        <authorList>
            <person name="Wang Y."/>
        </authorList>
    </citation>
    <scope>NUCLEOTIDE SEQUENCE</scope>
    <source>
        <strain evidence="8">WB101</strain>
    </source>
</reference>
<dbReference type="Proteomes" id="UP001165366">
    <property type="component" value="Unassembled WGS sequence"/>
</dbReference>
<dbReference type="PANTHER" id="PTHR43124:SF3">
    <property type="entry name" value="CHLORAMPHENICOL EFFLUX PUMP RV0191"/>
    <property type="match status" value="1"/>
</dbReference>
<feature type="transmembrane region" description="Helical" evidence="6">
    <location>
        <begin position="310"/>
        <end position="327"/>
    </location>
</feature>
<feature type="transmembrane region" description="Helical" evidence="6">
    <location>
        <begin position="222"/>
        <end position="243"/>
    </location>
</feature>
<evidence type="ECO:0000256" key="3">
    <source>
        <dbReference type="ARBA" id="ARBA00022692"/>
    </source>
</evidence>
<feature type="domain" description="Major facilitator superfamily (MFS) profile" evidence="7">
    <location>
        <begin position="13"/>
        <end position="399"/>
    </location>
</feature>
<sequence>MTYLAFVRKERRLLSFAVSFTFFSSFGQTFLISLFVPYFLTAFDLSNATFGSLYSAATLTSAVALPWLGQWIDRIPLRQYSMYVAIGLLIASLVMAVSWHISMLFIGLILLRLSGQGLSGHTAQTTMARYNDQLRGKALSISGIGYPLGEAILPSIIAGVLVLFHWRTTWALIAMVIAIFFIPVLWFLIRSEKTAVDDEIIEEDKPSASDQYKLLARDARTWYVVPAILMPPFWVTGLFLYQVSAADQLGWSAALIASAFVAFAATRIATGLFSGPVIDRFSAKTIFPFLLIPMIIGLLVGFFFSGGWAAFVYLGLIGATMGFSSTIKSALWAEMYGTKVIGTVQSAFASLMVFSTALSPFLVGWLLDQSVTMNSILMIAVISSVLAGIVSLKIMPVFSRK</sequence>
<feature type="transmembrane region" description="Helical" evidence="6">
    <location>
        <begin position="249"/>
        <end position="273"/>
    </location>
</feature>
<feature type="transmembrane region" description="Helical" evidence="6">
    <location>
        <begin position="144"/>
        <end position="164"/>
    </location>
</feature>
<dbReference type="InterPro" id="IPR011701">
    <property type="entry name" value="MFS"/>
</dbReference>
<dbReference type="Pfam" id="PF07690">
    <property type="entry name" value="MFS_1"/>
    <property type="match status" value="1"/>
</dbReference>
<evidence type="ECO:0000259" key="7">
    <source>
        <dbReference type="PROSITE" id="PS50850"/>
    </source>
</evidence>
<accession>A0ABS9KGH5</accession>
<dbReference type="RefSeq" id="WP_237855316.1">
    <property type="nucleotide sequence ID" value="NZ_JAKLWS010000023.1"/>
</dbReference>
<feature type="transmembrane region" description="Helical" evidence="6">
    <location>
        <begin position="12"/>
        <end position="36"/>
    </location>
</feature>
<dbReference type="PANTHER" id="PTHR43124">
    <property type="entry name" value="PURINE EFFLUX PUMP PBUE"/>
    <property type="match status" value="1"/>
</dbReference>
<dbReference type="InterPro" id="IPR036259">
    <property type="entry name" value="MFS_trans_sf"/>
</dbReference>
<dbReference type="InterPro" id="IPR050189">
    <property type="entry name" value="MFS_Efflux_Transporters"/>
</dbReference>
<keyword evidence="4 6" id="KW-1133">Transmembrane helix</keyword>
<evidence type="ECO:0000313" key="9">
    <source>
        <dbReference type="Proteomes" id="UP001165366"/>
    </source>
</evidence>
<feature type="transmembrane region" description="Helical" evidence="6">
    <location>
        <begin position="48"/>
        <end position="68"/>
    </location>
</feature>
<feature type="transmembrane region" description="Helical" evidence="6">
    <location>
        <begin position="373"/>
        <end position="392"/>
    </location>
</feature>
<protein>
    <submittedName>
        <fullName evidence="8">MFS transporter</fullName>
    </submittedName>
</protein>
<comment type="subcellular location">
    <subcellularLocation>
        <location evidence="1">Cell membrane</location>
        <topology evidence="1">Multi-pass membrane protein</topology>
    </subcellularLocation>
</comment>
<keyword evidence="3 6" id="KW-0812">Transmembrane</keyword>
<feature type="transmembrane region" description="Helical" evidence="6">
    <location>
        <begin position="170"/>
        <end position="189"/>
    </location>
</feature>
<evidence type="ECO:0000256" key="5">
    <source>
        <dbReference type="ARBA" id="ARBA00023136"/>
    </source>
</evidence>
<evidence type="ECO:0000256" key="2">
    <source>
        <dbReference type="ARBA" id="ARBA00022475"/>
    </source>
</evidence>
<gene>
    <name evidence="8" type="ORF">L6773_15380</name>
</gene>
<organism evidence="8 9">
    <name type="scientific">Rhodohalobacter sulfatireducens</name>
    <dbReference type="NCBI Taxonomy" id="2911366"/>
    <lineage>
        <taxon>Bacteria</taxon>
        <taxon>Pseudomonadati</taxon>
        <taxon>Balneolota</taxon>
        <taxon>Balneolia</taxon>
        <taxon>Balneolales</taxon>
        <taxon>Balneolaceae</taxon>
        <taxon>Rhodohalobacter</taxon>
    </lineage>
</organism>
<name>A0ABS9KGH5_9BACT</name>
<dbReference type="Gene3D" id="1.20.1250.20">
    <property type="entry name" value="MFS general substrate transporter like domains"/>
    <property type="match status" value="1"/>
</dbReference>
<evidence type="ECO:0000256" key="1">
    <source>
        <dbReference type="ARBA" id="ARBA00004651"/>
    </source>
</evidence>
<comment type="caution">
    <text evidence="8">The sequence shown here is derived from an EMBL/GenBank/DDBJ whole genome shotgun (WGS) entry which is preliminary data.</text>
</comment>
<feature type="transmembrane region" description="Helical" evidence="6">
    <location>
        <begin position="80"/>
        <end position="99"/>
    </location>
</feature>
<proteinExistence type="predicted"/>